<dbReference type="InterPro" id="IPR007712">
    <property type="entry name" value="RelE/ParE_toxin"/>
</dbReference>
<gene>
    <name evidence="2" type="ORF">HYZ11_13665</name>
</gene>
<organism evidence="2 3">
    <name type="scientific">Tectimicrobiota bacterium</name>
    <dbReference type="NCBI Taxonomy" id="2528274"/>
    <lineage>
        <taxon>Bacteria</taxon>
        <taxon>Pseudomonadati</taxon>
        <taxon>Nitrospinota/Tectimicrobiota group</taxon>
        <taxon>Candidatus Tectimicrobiota</taxon>
    </lineage>
</organism>
<evidence type="ECO:0000313" key="2">
    <source>
        <dbReference type="EMBL" id="MBI3128646.1"/>
    </source>
</evidence>
<sequence length="100" mass="11334">MAPLPVEFHSEAAAETAAAEAWYRERGERAGDAFLAEVDHAVLQVAQAPARWPLHIAGTRRYLFRRFPFALVYREIHGVIQVVAVAHGRRRPGYWKARQA</sequence>
<dbReference type="InterPro" id="IPR035093">
    <property type="entry name" value="RelE/ParE_toxin_dom_sf"/>
</dbReference>
<name>A0A932I3H5_UNCTE</name>
<protein>
    <submittedName>
        <fullName evidence="2">Type II toxin-antitoxin system RelE/ParE family toxin</fullName>
    </submittedName>
</protein>
<comment type="caution">
    <text evidence="2">The sequence shown here is derived from an EMBL/GenBank/DDBJ whole genome shotgun (WGS) entry which is preliminary data.</text>
</comment>
<dbReference type="AlphaFoldDB" id="A0A932I3H5"/>
<dbReference type="Proteomes" id="UP000782312">
    <property type="component" value="Unassembled WGS sequence"/>
</dbReference>
<proteinExistence type="predicted"/>
<keyword evidence="1" id="KW-1277">Toxin-antitoxin system</keyword>
<reference evidence="2" key="1">
    <citation type="submission" date="2020-07" db="EMBL/GenBank/DDBJ databases">
        <title>Huge and variable diversity of episymbiotic CPR bacteria and DPANN archaea in groundwater ecosystems.</title>
        <authorList>
            <person name="He C.Y."/>
            <person name="Keren R."/>
            <person name="Whittaker M."/>
            <person name="Farag I.F."/>
            <person name="Doudna J."/>
            <person name="Cate J.H.D."/>
            <person name="Banfield J.F."/>
        </authorList>
    </citation>
    <scope>NUCLEOTIDE SEQUENCE</scope>
    <source>
        <strain evidence="2">NC_groundwater_763_Ag_S-0.2um_68_21</strain>
    </source>
</reference>
<dbReference type="Gene3D" id="3.30.2310.20">
    <property type="entry name" value="RelE-like"/>
    <property type="match status" value="1"/>
</dbReference>
<evidence type="ECO:0000313" key="3">
    <source>
        <dbReference type="Proteomes" id="UP000782312"/>
    </source>
</evidence>
<accession>A0A932I3H5</accession>
<evidence type="ECO:0000256" key="1">
    <source>
        <dbReference type="ARBA" id="ARBA00022649"/>
    </source>
</evidence>
<dbReference type="EMBL" id="JACPUR010000034">
    <property type="protein sequence ID" value="MBI3128646.1"/>
    <property type="molecule type" value="Genomic_DNA"/>
</dbReference>
<dbReference type="Pfam" id="PF05016">
    <property type="entry name" value="ParE_toxin"/>
    <property type="match status" value="1"/>
</dbReference>